<evidence type="ECO:0000256" key="1">
    <source>
        <dbReference type="SAM" id="MobiDB-lite"/>
    </source>
</evidence>
<proteinExistence type="predicted"/>
<feature type="domain" description="Transposase DDE" evidence="2">
    <location>
        <begin position="118"/>
        <end position="203"/>
    </location>
</feature>
<feature type="region of interest" description="Disordered" evidence="1">
    <location>
        <begin position="1"/>
        <end position="69"/>
    </location>
</feature>
<dbReference type="PANTHER" id="PTHR30007">
    <property type="entry name" value="PHP DOMAIN PROTEIN"/>
    <property type="match status" value="1"/>
</dbReference>
<comment type="caution">
    <text evidence="3">The sequence shown here is derived from an EMBL/GenBank/DDBJ whole genome shotgun (WGS) entry which is preliminary data.</text>
</comment>
<dbReference type="Proteomes" id="UP000075360">
    <property type="component" value="Unassembled WGS sequence"/>
</dbReference>
<reference evidence="3 4" key="1">
    <citation type="submission" date="2015-06" db="EMBL/GenBank/DDBJ databases">
        <title>Improved classification and identification of acetic acid bacteria using matrix-assisted laser desorption/ionization time-of-flight mass spectrometry; Gluconobacter nephelii and Gluconobacter uchimurae are later heterotypic synonyms of Gluconobacter japonicus and Gluconobacter oxydans, respectively.</title>
        <authorList>
            <person name="Li L."/>
            <person name="Cleenwerck I."/>
            <person name="De Vuyst L."/>
            <person name="Vandamme P."/>
        </authorList>
    </citation>
    <scope>NUCLEOTIDE SEQUENCE [LARGE SCALE GENOMIC DNA]</scope>
    <source>
        <strain evidence="3 4">LMG 23690</strain>
    </source>
</reference>
<protein>
    <submittedName>
        <fullName evidence="3">Transposase</fullName>
    </submittedName>
</protein>
<evidence type="ECO:0000313" key="4">
    <source>
        <dbReference type="Proteomes" id="UP000075360"/>
    </source>
</evidence>
<dbReference type="AlphaFoldDB" id="A0A149U2F3"/>
<feature type="compositionally biased region" description="Basic and acidic residues" evidence="1">
    <location>
        <begin position="56"/>
        <end position="68"/>
    </location>
</feature>
<dbReference type="Pfam" id="PF13586">
    <property type="entry name" value="DDE_Tnp_1_2"/>
    <property type="match status" value="1"/>
</dbReference>
<dbReference type="PANTHER" id="PTHR30007:SF1">
    <property type="entry name" value="BLR1914 PROTEIN"/>
    <property type="match status" value="1"/>
</dbReference>
<dbReference type="EMBL" id="LHZU01000127">
    <property type="protein sequence ID" value="KXV59560.1"/>
    <property type="molecule type" value="Genomic_DNA"/>
</dbReference>
<feature type="compositionally biased region" description="Low complexity" evidence="1">
    <location>
        <begin position="43"/>
        <end position="55"/>
    </location>
</feature>
<organism evidence="3 4">
    <name type="scientific">Acetobacter senegalensis</name>
    <dbReference type="NCBI Taxonomy" id="446692"/>
    <lineage>
        <taxon>Bacteria</taxon>
        <taxon>Pseudomonadati</taxon>
        <taxon>Pseudomonadota</taxon>
        <taxon>Alphaproteobacteria</taxon>
        <taxon>Acetobacterales</taxon>
        <taxon>Acetobacteraceae</taxon>
        <taxon>Acetobacter</taxon>
    </lineage>
</organism>
<evidence type="ECO:0000313" key="3">
    <source>
        <dbReference type="EMBL" id="KXV59560.1"/>
    </source>
</evidence>
<gene>
    <name evidence="3" type="ORF">AD948_08170</name>
</gene>
<evidence type="ECO:0000259" key="2">
    <source>
        <dbReference type="Pfam" id="PF13586"/>
    </source>
</evidence>
<name>A0A149U2F3_9PROT</name>
<dbReference type="PATRIC" id="fig|446692.4.peg.343"/>
<accession>A0A149U2F3</accession>
<sequence length="205" mass="22212">MVAGSTTFHPLGETGRVGTPARTGSGPTRSGVRNDFSGWYKHQGSPQSGGSPKKGASFEERDHREALGRSRGGYGTKVCVIADGHGKAFGFALAPGQAHELPLAPAMLDSLPAIPLWVVADKGYASNAFRERIWDMDMGARPAIPAKRRDGAVACPKWAYRCRHLVENLWARLKEWRAVATRYEKTATSFLAVIHIAAAADWIKT</sequence>
<dbReference type="NCBIfam" id="NF033580">
    <property type="entry name" value="transpos_IS5_3"/>
    <property type="match status" value="1"/>
</dbReference>
<dbReference type="InterPro" id="IPR025668">
    <property type="entry name" value="Tnp_DDE_dom"/>
</dbReference>